<protein>
    <submittedName>
        <fullName evidence="6">DNA repair protein RAD52 like protein</fullName>
    </submittedName>
</protein>
<dbReference type="Gene3D" id="3.30.390.80">
    <property type="entry name" value="DNA repair protein Rad52/59/22"/>
    <property type="match status" value="1"/>
</dbReference>
<proteinExistence type="inferred from homology"/>
<dbReference type="InterPro" id="IPR042525">
    <property type="entry name" value="Rad52_Rad59_Rad22_sf"/>
</dbReference>
<dbReference type="AlphaFoldDB" id="A0A0M9A2H3"/>
<keyword evidence="5" id="KW-0812">Transmembrane</keyword>
<comment type="similarity">
    <text evidence="1">Belongs to the RAD52 family.</text>
</comment>
<dbReference type="InterPro" id="IPR041247">
    <property type="entry name" value="Rad52_fam"/>
</dbReference>
<dbReference type="GO" id="GO:0045002">
    <property type="term" value="P:double-strand break repair via single-strand annealing"/>
    <property type="evidence" value="ECO:0007669"/>
    <property type="project" value="TreeGrafter"/>
</dbReference>
<keyword evidence="5" id="KW-1133">Transmembrane helix</keyword>
<dbReference type="PANTHER" id="PTHR12132">
    <property type="entry name" value="DNA REPAIR AND RECOMBINATION PROTEIN RAD52, RAD59"/>
    <property type="match status" value="1"/>
</dbReference>
<dbReference type="GO" id="GO:0005634">
    <property type="term" value="C:nucleus"/>
    <property type="evidence" value="ECO:0007669"/>
    <property type="project" value="TreeGrafter"/>
</dbReference>
<sequence length="145" mass="16636">MDSATNYPSCIKIPSTSSKQNMINTYGQQLNLKETLVLNNDLILLANQTLGEGKWSHTITNQTIDFVESFMGKYVCGCVTFLKIQLQDGTFHEDMGYCYTEEAMKGLSIHCARIVCLMFEYSIFMYITQVFLFLLFYSGFSYRCL</sequence>
<evidence type="ECO:0000256" key="1">
    <source>
        <dbReference type="ARBA" id="ARBA00006638"/>
    </source>
</evidence>
<evidence type="ECO:0000313" key="6">
    <source>
        <dbReference type="EMBL" id="KOX75935.1"/>
    </source>
</evidence>
<evidence type="ECO:0000256" key="3">
    <source>
        <dbReference type="ARBA" id="ARBA00023172"/>
    </source>
</evidence>
<organism evidence="6 7">
    <name type="scientific">Melipona quadrifasciata</name>
    <dbReference type="NCBI Taxonomy" id="166423"/>
    <lineage>
        <taxon>Eukaryota</taxon>
        <taxon>Metazoa</taxon>
        <taxon>Ecdysozoa</taxon>
        <taxon>Arthropoda</taxon>
        <taxon>Hexapoda</taxon>
        <taxon>Insecta</taxon>
        <taxon>Pterygota</taxon>
        <taxon>Neoptera</taxon>
        <taxon>Endopterygota</taxon>
        <taxon>Hymenoptera</taxon>
        <taxon>Apocrita</taxon>
        <taxon>Aculeata</taxon>
        <taxon>Apoidea</taxon>
        <taxon>Anthophila</taxon>
        <taxon>Apidae</taxon>
        <taxon>Melipona</taxon>
    </lineage>
</organism>
<evidence type="ECO:0000256" key="4">
    <source>
        <dbReference type="ARBA" id="ARBA00023204"/>
    </source>
</evidence>
<accession>A0A0M9A2H3</accession>
<evidence type="ECO:0000256" key="5">
    <source>
        <dbReference type="SAM" id="Phobius"/>
    </source>
</evidence>
<evidence type="ECO:0000256" key="2">
    <source>
        <dbReference type="ARBA" id="ARBA00022763"/>
    </source>
</evidence>
<keyword evidence="4" id="KW-0234">DNA repair</keyword>
<feature type="transmembrane region" description="Helical" evidence="5">
    <location>
        <begin position="114"/>
        <end position="137"/>
    </location>
</feature>
<reference evidence="6 7" key="1">
    <citation type="submission" date="2015-07" db="EMBL/GenBank/DDBJ databases">
        <title>The genome of Melipona quadrifasciata.</title>
        <authorList>
            <person name="Pan H."/>
            <person name="Kapheim K."/>
        </authorList>
    </citation>
    <scope>NUCLEOTIDE SEQUENCE [LARGE SCALE GENOMIC DNA]</scope>
    <source>
        <strain evidence="6">0111107301</strain>
        <tissue evidence="6">Whole body</tissue>
    </source>
</reference>
<dbReference type="EMBL" id="KQ435756">
    <property type="protein sequence ID" value="KOX75935.1"/>
    <property type="molecule type" value="Genomic_DNA"/>
</dbReference>
<dbReference type="Proteomes" id="UP000053105">
    <property type="component" value="Unassembled WGS sequence"/>
</dbReference>
<keyword evidence="2" id="KW-0227">DNA damage</keyword>
<keyword evidence="5" id="KW-0472">Membrane</keyword>
<dbReference type="STRING" id="166423.A0A0M9A2H3"/>
<dbReference type="SUPFAM" id="SSF54768">
    <property type="entry name" value="dsRNA-binding domain-like"/>
    <property type="match status" value="1"/>
</dbReference>
<keyword evidence="7" id="KW-1185">Reference proteome</keyword>
<dbReference type="InterPro" id="IPR007232">
    <property type="entry name" value="Rad52_Rad59_Rad22"/>
</dbReference>
<dbReference type="OrthoDB" id="206565at2759"/>
<name>A0A0M9A2H3_9HYME</name>
<dbReference type="GO" id="GO:0000724">
    <property type="term" value="P:double-strand break repair via homologous recombination"/>
    <property type="evidence" value="ECO:0007669"/>
    <property type="project" value="TreeGrafter"/>
</dbReference>
<dbReference type="GO" id="GO:0006312">
    <property type="term" value="P:mitotic recombination"/>
    <property type="evidence" value="ECO:0007669"/>
    <property type="project" value="TreeGrafter"/>
</dbReference>
<dbReference type="PANTHER" id="PTHR12132:SF1">
    <property type="entry name" value="DNA REPAIR PROTEIN RAD52 HOMOLOG"/>
    <property type="match status" value="1"/>
</dbReference>
<evidence type="ECO:0000313" key="7">
    <source>
        <dbReference type="Proteomes" id="UP000053105"/>
    </source>
</evidence>
<dbReference type="Pfam" id="PF04098">
    <property type="entry name" value="Rad52_Rad22"/>
    <property type="match status" value="1"/>
</dbReference>
<keyword evidence="3" id="KW-0233">DNA recombination</keyword>
<gene>
    <name evidence="6" type="ORF">WN51_12365</name>
</gene>